<dbReference type="InterPro" id="IPR034804">
    <property type="entry name" value="SQR/QFR_C/D"/>
</dbReference>
<evidence type="ECO:0000313" key="11">
    <source>
        <dbReference type="EMBL" id="SMB97534.1"/>
    </source>
</evidence>
<evidence type="ECO:0000256" key="4">
    <source>
        <dbReference type="ARBA" id="ARBA00022617"/>
    </source>
</evidence>
<dbReference type="EMBL" id="LT838272">
    <property type="protein sequence ID" value="SMB97534.1"/>
    <property type="molecule type" value="Genomic_DNA"/>
</dbReference>
<gene>
    <name evidence="11" type="ORF">SAMN00808754_1878</name>
</gene>
<organism evidence="11 12">
    <name type="scientific">Thermanaeromonas toyohensis ToBE</name>
    <dbReference type="NCBI Taxonomy" id="698762"/>
    <lineage>
        <taxon>Bacteria</taxon>
        <taxon>Bacillati</taxon>
        <taxon>Bacillota</taxon>
        <taxon>Clostridia</taxon>
        <taxon>Neomoorellales</taxon>
        <taxon>Neomoorellaceae</taxon>
        <taxon>Thermanaeromonas</taxon>
    </lineage>
</organism>
<accession>A0A1W1VXB6</accession>
<evidence type="ECO:0000256" key="1">
    <source>
        <dbReference type="ARBA" id="ARBA00001971"/>
    </source>
</evidence>
<dbReference type="Gene3D" id="1.20.1300.10">
    <property type="entry name" value="Fumarate reductase/succinate dehydrogenase, transmembrane subunit"/>
    <property type="match status" value="1"/>
</dbReference>
<proteinExistence type="inferred from homology"/>
<dbReference type="PANTHER" id="PTHR41910">
    <property type="entry name" value="SUCCINATE DEHYDROGENASE 2 MEMBRANE SUBUNIT SDHC"/>
    <property type="match status" value="1"/>
</dbReference>
<feature type="transmembrane region" description="Helical" evidence="10">
    <location>
        <begin position="31"/>
        <end position="54"/>
    </location>
</feature>
<comment type="similarity">
    <text evidence="3">Belongs to the cytochrome b560 family.</text>
</comment>
<dbReference type="SUPFAM" id="SSF81343">
    <property type="entry name" value="Fumarate reductase respiratory complex transmembrane subunits"/>
    <property type="match status" value="1"/>
</dbReference>
<evidence type="ECO:0000256" key="6">
    <source>
        <dbReference type="ARBA" id="ARBA00022723"/>
    </source>
</evidence>
<feature type="transmembrane region" description="Helical" evidence="10">
    <location>
        <begin position="119"/>
        <end position="140"/>
    </location>
</feature>
<evidence type="ECO:0000256" key="8">
    <source>
        <dbReference type="ARBA" id="ARBA00023004"/>
    </source>
</evidence>
<dbReference type="InterPro" id="IPR014314">
    <property type="entry name" value="Succ_DH_cytb556"/>
</dbReference>
<keyword evidence="12" id="KW-1185">Reference proteome</keyword>
<feature type="transmembrane region" description="Helical" evidence="10">
    <location>
        <begin position="74"/>
        <end position="99"/>
    </location>
</feature>
<dbReference type="NCBIfam" id="TIGR02970">
    <property type="entry name" value="succ_dehyd_cytB"/>
    <property type="match status" value="1"/>
</dbReference>
<dbReference type="InterPro" id="IPR039023">
    <property type="entry name" value="SdhC_prok"/>
</dbReference>
<protein>
    <submittedName>
        <fullName evidence="11">Succinate dehydrogenase subunit C</fullName>
    </submittedName>
</protein>
<evidence type="ECO:0000256" key="7">
    <source>
        <dbReference type="ARBA" id="ARBA00022989"/>
    </source>
</evidence>
<keyword evidence="4" id="KW-0349">Heme</keyword>
<keyword evidence="6" id="KW-0479">Metal-binding</keyword>
<dbReference type="InterPro" id="IPR000701">
    <property type="entry name" value="SuccDH_FuR_B_TM-su"/>
</dbReference>
<dbReference type="GO" id="GO:0009055">
    <property type="term" value="F:electron transfer activity"/>
    <property type="evidence" value="ECO:0007669"/>
    <property type="project" value="InterPro"/>
</dbReference>
<dbReference type="Proteomes" id="UP000192569">
    <property type="component" value="Chromosome I"/>
</dbReference>
<keyword evidence="9 10" id="KW-0472">Membrane</keyword>
<comment type="subcellular location">
    <subcellularLocation>
        <location evidence="2">Membrane</location>
    </subcellularLocation>
</comment>
<dbReference type="GO" id="GO:0046872">
    <property type="term" value="F:metal ion binding"/>
    <property type="evidence" value="ECO:0007669"/>
    <property type="project" value="UniProtKB-KW"/>
</dbReference>
<dbReference type="STRING" id="698762.SAMN00808754_1878"/>
<name>A0A1W1VXB6_9FIRM</name>
<dbReference type="RefSeq" id="WP_084665469.1">
    <property type="nucleotide sequence ID" value="NZ_LT838272.1"/>
</dbReference>
<evidence type="ECO:0000256" key="10">
    <source>
        <dbReference type="SAM" id="Phobius"/>
    </source>
</evidence>
<evidence type="ECO:0000256" key="9">
    <source>
        <dbReference type="ARBA" id="ARBA00023136"/>
    </source>
</evidence>
<evidence type="ECO:0000256" key="3">
    <source>
        <dbReference type="ARBA" id="ARBA00007244"/>
    </source>
</evidence>
<dbReference type="AlphaFoldDB" id="A0A1W1VXB6"/>
<keyword evidence="8" id="KW-0408">Iron</keyword>
<sequence length="141" mass="16168">MQRYHNRLGIKGWIYGGRYSLERYLYTLHRITGLGLILYLFLHIYVTAARLYGASAWEKTMALLSGPAFKLGEYILMAGAIFHAANGLRLIIIELGMCIGKPQRQEYPYVSSIKRQRPLMILLMLITILLLLISGLDFFII</sequence>
<dbReference type="GO" id="GO:0016020">
    <property type="term" value="C:membrane"/>
    <property type="evidence" value="ECO:0007669"/>
    <property type="project" value="UniProtKB-SubCell"/>
</dbReference>
<dbReference type="Pfam" id="PF01127">
    <property type="entry name" value="Sdh_cyt"/>
    <property type="match status" value="1"/>
</dbReference>
<dbReference type="OrthoDB" id="9789209at2"/>
<keyword evidence="7 10" id="KW-1133">Transmembrane helix</keyword>
<evidence type="ECO:0000313" key="12">
    <source>
        <dbReference type="Proteomes" id="UP000192569"/>
    </source>
</evidence>
<comment type="cofactor">
    <cofactor evidence="1">
        <name>heme</name>
        <dbReference type="ChEBI" id="CHEBI:30413"/>
    </cofactor>
</comment>
<evidence type="ECO:0000256" key="2">
    <source>
        <dbReference type="ARBA" id="ARBA00004370"/>
    </source>
</evidence>
<dbReference type="PANTHER" id="PTHR41910:SF1">
    <property type="entry name" value="SUCCINATE DEHYDROGENASE HYDROPHOBIC MEMBRANE ANCHOR SUBUNIT"/>
    <property type="match status" value="1"/>
</dbReference>
<dbReference type="GO" id="GO:0006099">
    <property type="term" value="P:tricarboxylic acid cycle"/>
    <property type="evidence" value="ECO:0007669"/>
    <property type="project" value="InterPro"/>
</dbReference>
<dbReference type="CDD" id="cd03501">
    <property type="entry name" value="SQR_TypeA_SdhC_like"/>
    <property type="match status" value="1"/>
</dbReference>
<keyword evidence="5 10" id="KW-0812">Transmembrane</keyword>
<evidence type="ECO:0000256" key="5">
    <source>
        <dbReference type="ARBA" id="ARBA00022692"/>
    </source>
</evidence>
<reference evidence="11 12" key="1">
    <citation type="submission" date="2017-04" db="EMBL/GenBank/DDBJ databases">
        <authorList>
            <person name="Afonso C.L."/>
            <person name="Miller P.J."/>
            <person name="Scott M.A."/>
            <person name="Spackman E."/>
            <person name="Goraichik I."/>
            <person name="Dimitrov K.M."/>
            <person name="Suarez D.L."/>
            <person name="Swayne D.E."/>
        </authorList>
    </citation>
    <scope>NUCLEOTIDE SEQUENCE [LARGE SCALE GENOMIC DNA]</scope>
    <source>
        <strain evidence="11 12">ToBE</strain>
    </source>
</reference>